<dbReference type="AlphaFoldDB" id="A0A1W6KBI2"/>
<protein>
    <recommendedName>
        <fullName evidence="3">Polyketide cyclase / dehydrase and lipid transport</fullName>
    </recommendedName>
</protein>
<sequence>MPEHCPLRGADSLTRNVSVRLRLTTTFPAPADHVWALVKKSSTLLFVSRGLLSFIGAEHFPQQWREGDTESARLLFFGCIPAWQHSLTFERIDDDTRILSTSEGGGLIPVWDHVIRATPDGNQACTYLDEVEIKAGALTFVVWLYAQIFYRYRQLRWRILLRKVPQDAISN</sequence>
<dbReference type="SUPFAM" id="SSF55961">
    <property type="entry name" value="Bet v1-like"/>
    <property type="match status" value="1"/>
</dbReference>
<organism evidence="1 2">
    <name type="scientific">Marinobacter salarius</name>
    <dbReference type="NCBI Taxonomy" id="1420917"/>
    <lineage>
        <taxon>Bacteria</taxon>
        <taxon>Pseudomonadati</taxon>
        <taxon>Pseudomonadota</taxon>
        <taxon>Gammaproteobacteria</taxon>
        <taxon>Pseudomonadales</taxon>
        <taxon>Marinobacteraceae</taxon>
        <taxon>Marinobacter</taxon>
    </lineage>
</organism>
<evidence type="ECO:0008006" key="3">
    <source>
        <dbReference type="Google" id="ProtNLM"/>
    </source>
</evidence>
<evidence type="ECO:0000313" key="1">
    <source>
        <dbReference type="EMBL" id="ARM84798.1"/>
    </source>
</evidence>
<name>A0A1W6KBI2_9GAMM</name>
<evidence type="ECO:0000313" key="2">
    <source>
        <dbReference type="Proteomes" id="UP000193100"/>
    </source>
</evidence>
<accession>A0A1W6KBI2</accession>
<proteinExistence type="predicted"/>
<dbReference type="Proteomes" id="UP000193100">
    <property type="component" value="Chromosome"/>
</dbReference>
<gene>
    <name evidence="1" type="ORF">MARSALSMR5_02747</name>
</gene>
<dbReference type="EMBL" id="CP020931">
    <property type="protein sequence ID" value="ARM84798.1"/>
    <property type="molecule type" value="Genomic_DNA"/>
</dbReference>
<reference evidence="1 2" key="1">
    <citation type="submission" date="2017-04" db="EMBL/GenBank/DDBJ databases">
        <title>Genome Sequence of Marinobacter salarius strain SMR5 Isolated from a culture of the Diatom Skeletonema marinoi.</title>
        <authorList>
            <person name="Topel M."/>
            <person name="Pinder M.I.M."/>
            <person name="Johansson O.N."/>
            <person name="Kourtchenko O."/>
            <person name="Godhe A."/>
            <person name="Clarke A.K."/>
        </authorList>
    </citation>
    <scope>NUCLEOTIDE SEQUENCE [LARGE SCALE GENOMIC DNA]</scope>
    <source>
        <strain evidence="1 2">SMR5</strain>
    </source>
</reference>